<dbReference type="Proteomes" id="UP001523566">
    <property type="component" value="Unassembled WGS sequence"/>
</dbReference>
<evidence type="ECO:0000256" key="3">
    <source>
        <dbReference type="ARBA" id="ARBA00023125"/>
    </source>
</evidence>
<dbReference type="SMART" id="SM00411">
    <property type="entry name" value="BHL"/>
    <property type="match status" value="1"/>
</dbReference>
<dbReference type="SUPFAM" id="SSF47729">
    <property type="entry name" value="IHF-like DNA-binding proteins"/>
    <property type="match status" value="1"/>
</dbReference>
<dbReference type="RefSeq" id="WP_262066353.1">
    <property type="nucleotide sequence ID" value="NZ_JAMXOD010000011.1"/>
</dbReference>
<dbReference type="PANTHER" id="PTHR33175">
    <property type="entry name" value="DNA-BINDING PROTEIN HU"/>
    <property type="match status" value="1"/>
</dbReference>
<evidence type="ECO:0000313" key="6">
    <source>
        <dbReference type="Proteomes" id="UP001523566"/>
    </source>
</evidence>
<dbReference type="InterPro" id="IPR010992">
    <property type="entry name" value="IHF-like_DNA-bd_dom_sf"/>
</dbReference>
<dbReference type="EMBL" id="JAMZFW010000011">
    <property type="protein sequence ID" value="MCP1102568.1"/>
    <property type="molecule type" value="Genomic_DNA"/>
</dbReference>
<keyword evidence="6" id="KW-1185">Reference proteome</keyword>
<keyword evidence="2" id="KW-0226">DNA condensation</keyword>
<dbReference type="Gene3D" id="4.10.520.10">
    <property type="entry name" value="IHF-like DNA-binding proteins"/>
    <property type="match status" value="1"/>
</dbReference>
<proteinExistence type="inferred from homology"/>
<organism evidence="5 6">
    <name type="scientific">Aequitasia blattaphilus</name>
    <dbReference type="NCBI Taxonomy" id="2949332"/>
    <lineage>
        <taxon>Bacteria</taxon>
        <taxon>Bacillati</taxon>
        <taxon>Bacillota</taxon>
        <taxon>Clostridia</taxon>
        <taxon>Lachnospirales</taxon>
        <taxon>Lachnospiraceae</taxon>
        <taxon>Aequitasia</taxon>
    </lineage>
</organism>
<dbReference type="PROSITE" id="PS00045">
    <property type="entry name" value="HISTONE_LIKE"/>
    <property type="match status" value="1"/>
</dbReference>
<evidence type="ECO:0000313" key="5">
    <source>
        <dbReference type="EMBL" id="MCP1102568.1"/>
    </source>
</evidence>
<evidence type="ECO:0000256" key="2">
    <source>
        <dbReference type="ARBA" id="ARBA00023067"/>
    </source>
</evidence>
<dbReference type="PRINTS" id="PR01727">
    <property type="entry name" value="DNABINDINGHU"/>
</dbReference>
<gene>
    <name evidence="5" type="ORF">NK125_09095</name>
</gene>
<dbReference type="CDD" id="cd13831">
    <property type="entry name" value="HU"/>
    <property type="match status" value="1"/>
</dbReference>
<dbReference type="GO" id="GO:0003677">
    <property type="term" value="F:DNA binding"/>
    <property type="evidence" value="ECO:0007669"/>
    <property type="project" value="UniProtKB-KW"/>
</dbReference>
<comment type="similarity">
    <text evidence="1 4">Belongs to the bacterial histone-like protein family.</text>
</comment>
<dbReference type="Pfam" id="PF00216">
    <property type="entry name" value="Bac_DNA_binding"/>
    <property type="match status" value="1"/>
</dbReference>
<reference evidence="5 6" key="1">
    <citation type="journal article" date="2022" name="Genome Biol. Evol.">
        <title>Host diet, physiology and behaviors set the stage for Lachnospiraceae cladogenesis.</title>
        <authorList>
            <person name="Vera-Ponce De Leon A."/>
            <person name="Schneider M."/>
            <person name="Jahnes B.C."/>
            <person name="Sadowski V."/>
            <person name="Camuy-Velez L.A."/>
            <person name="Duan J."/>
            <person name="Sabree Z.L."/>
        </authorList>
    </citation>
    <scope>NUCLEOTIDE SEQUENCE [LARGE SCALE GENOMIC DNA]</scope>
    <source>
        <strain evidence="5 6">PAL113</strain>
    </source>
</reference>
<evidence type="ECO:0000256" key="4">
    <source>
        <dbReference type="RuleBase" id="RU003939"/>
    </source>
</evidence>
<name>A0ABT1E9Q7_9FIRM</name>
<dbReference type="InterPro" id="IPR000119">
    <property type="entry name" value="Hist_DNA-bd"/>
</dbReference>
<sequence>MNKTELVAAIAKSADLPKKDSEKALKAFVDVVTSELKKGNKIQLVGFGTFEVSERAAREGRNPQTGKTMKIAASKAPKFKAGKALKDAVNTK</sequence>
<accession>A0ABT1E9Q7</accession>
<protein>
    <submittedName>
        <fullName evidence="5">HU family DNA-binding protein</fullName>
    </submittedName>
</protein>
<comment type="caution">
    <text evidence="5">The sequence shown here is derived from an EMBL/GenBank/DDBJ whole genome shotgun (WGS) entry which is preliminary data.</text>
</comment>
<evidence type="ECO:0000256" key="1">
    <source>
        <dbReference type="ARBA" id="ARBA00010529"/>
    </source>
</evidence>
<keyword evidence="3 5" id="KW-0238">DNA-binding</keyword>
<dbReference type="InterPro" id="IPR020816">
    <property type="entry name" value="Histone-like_DNA-bd_CS"/>
</dbReference>
<dbReference type="PANTHER" id="PTHR33175:SF3">
    <property type="entry name" value="DNA-BINDING PROTEIN HU-BETA"/>
    <property type="match status" value="1"/>
</dbReference>